<dbReference type="AlphaFoldDB" id="A0A8S0Y0J1"/>
<evidence type="ECO:0000313" key="1">
    <source>
        <dbReference type="EMBL" id="CAA7603197.1"/>
    </source>
</evidence>
<name>A0A8S0Y0J1_9FIRM</name>
<reference evidence="1" key="1">
    <citation type="submission" date="2020-01" db="EMBL/GenBank/DDBJ databases">
        <authorList>
            <person name="Hornung B."/>
        </authorList>
    </citation>
    <scope>NUCLEOTIDE SEQUENCE</scope>
    <source>
        <strain evidence="1">PacBioINE</strain>
    </source>
</reference>
<dbReference type="KEGG" id="aacx:DEACI_4020"/>
<accession>A0A8S0Y0J1</accession>
<dbReference type="RefSeq" id="WP_240986451.1">
    <property type="nucleotide sequence ID" value="NZ_LR746496.1"/>
</dbReference>
<proteinExistence type="predicted"/>
<dbReference type="Proteomes" id="UP000836597">
    <property type="component" value="Chromosome"/>
</dbReference>
<gene>
    <name evidence="1" type="ORF">DEACI_4020</name>
</gene>
<protein>
    <submittedName>
        <fullName evidence="1">Uncharacterized protein</fullName>
    </submittedName>
</protein>
<sequence>MMFKDLGRGARIELAKMARQLGMKFIGHNPKEQRVSVEYRGKGITYPVEEFVAHYHSSQPSV</sequence>
<organism evidence="1">
    <name type="scientific">Acididesulfobacillus acetoxydans</name>
    <dbReference type="NCBI Taxonomy" id="1561005"/>
    <lineage>
        <taxon>Bacteria</taxon>
        <taxon>Bacillati</taxon>
        <taxon>Bacillota</taxon>
        <taxon>Clostridia</taxon>
        <taxon>Eubacteriales</taxon>
        <taxon>Peptococcaceae</taxon>
        <taxon>Acididesulfobacillus</taxon>
    </lineage>
</organism>
<dbReference type="EMBL" id="LR746496">
    <property type="protein sequence ID" value="CAA7603197.1"/>
    <property type="molecule type" value="Genomic_DNA"/>
</dbReference>